<evidence type="ECO:0000256" key="1">
    <source>
        <dbReference type="SAM" id="MobiDB-lite"/>
    </source>
</evidence>
<evidence type="ECO:0000313" key="4">
    <source>
        <dbReference type="Proteomes" id="UP000325273"/>
    </source>
</evidence>
<keyword evidence="2" id="KW-0812">Transmembrane</keyword>
<keyword evidence="2" id="KW-0472">Membrane</keyword>
<dbReference type="EMBL" id="VTUZ01000021">
    <property type="protein sequence ID" value="KAA1005795.1"/>
    <property type="molecule type" value="Genomic_DNA"/>
</dbReference>
<reference evidence="3 4" key="1">
    <citation type="submission" date="2019-08" db="EMBL/GenBank/DDBJ databases">
        <title>Paraburkholderia sp. DCY113.</title>
        <authorList>
            <person name="Kang J."/>
        </authorList>
    </citation>
    <scope>NUCLEOTIDE SEQUENCE [LARGE SCALE GENOMIC DNA]</scope>
    <source>
        <strain evidence="3 4">DCY113</strain>
    </source>
</reference>
<evidence type="ECO:0000313" key="3">
    <source>
        <dbReference type="EMBL" id="KAA1005795.1"/>
    </source>
</evidence>
<feature type="region of interest" description="Disordered" evidence="1">
    <location>
        <begin position="188"/>
        <end position="241"/>
    </location>
</feature>
<dbReference type="RefSeq" id="WP_149672989.1">
    <property type="nucleotide sequence ID" value="NZ_VTUZ01000021.1"/>
</dbReference>
<comment type="caution">
    <text evidence="3">The sequence shown here is derived from an EMBL/GenBank/DDBJ whole genome shotgun (WGS) entry which is preliminary data.</text>
</comment>
<keyword evidence="2" id="KW-1133">Transmembrane helix</keyword>
<feature type="transmembrane region" description="Helical" evidence="2">
    <location>
        <begin position="53"/>
        <end position="73"/>
    </location>
</feature>
<dbReference type="AlphaFoldDB" id="A0A5B0GSC7"/>
<gene>
    <name evidence="3" type="ORF">FVF58_27750</name>
</gene>
<name>A0A5B0GSC7_9BURK</name>
<organism evidence="3 4">
    <name type="scientific">Paraburkholderia panacisoli</name>
    <dbReference type="NCBI Taxonomy" id="2603818"/>
    <lineage>
        <taxon>Bacteria</taxon>
        <taxon>Pseudomonadati</taxon>
        <taxon>Pseudomonadota</taxon>
        <taxon>Betaproteobacteria</taxon>
        <taxon>Burkholderiales</taxon>
        <taxon>Burkholderiaceae</taxon>
        <taxon>Paraburkholderia</taxon>
    </lineage>
</organism>
<evidence type="ECO:0000256" key="2">
    <source>
        <dbReference type="SAM" id="Phobius"/>
    </source>
</evidence>
<dbReference type="Proteomes" id="UP000325273">
    <property type="component" value="Unassembled WGS sequence"/>
</dbReference>
<proteinExistence type="predicted"/>
<protein>
    <submittedName>
        <fullName evidence="3">Fimbrial assembly protein</fullName>
    </submittedName>
</protein>
<keyword evidence="4" id="KW-1185">Reference proteome</keyword>
<accession>A0A5B0GSC7</accession>
<sequence length="241" mass="26109">MKRGLLLLRAAGPNASAASRGTRFVQPWLGGFNPLPYRQRNARLARQARVREWLAAALAGCAAILALAAWQAFEKARLDAQRASFERSVMQLSAPLAEHAKLLRAQDEQRENAARAASLSEPLQHLLDLLEALSVEPGDGVVLRQLRQREHETELLATSRSHLASAEWLKRLSSIRSVKGAEMNDLHRPATRGSARGDESVSGPVEFGARLRWDDPAPKAAKRAGSPAAGPLKSEPSGGAK</sequence>